<feature type="transmembrane region" description="Helical" evidence="6">
    <location>
        <begin position="182"/>
        <end position="203"/>
    </location>
</feature>
<dbReference type="Pfam" id="PF01810">
    <property type="entry name" value="LysE"/>
    <property type="match status" value="1"/>
</dbReference>
<comment type="subcellular location">
    <subcellularLocation>
        <location evidence="1">Cell membrane</location>
        <topology evidence="1">Multi-pass membrane protein</topology>
    </subcellularLocation>
</comment>
<evidence type="ECO:0000256" key="5">
    <source>
        <dbReference type="ARBA" id="ARBA00023136"/>
    </source>
</evidence>
<name>A0ABT7BPH1_9CYAN</name>
<feature type="transmembrane region" description="Helical" evidence="6">
    <location>
        <begin position="73"/>
        <end position="91"/>
    </location>
</feature>
<dbReference type="Proteomes" id="UP001231370">
    <property type="component" value="Unassembled WGS sequence"/>
</dbReference>
<proteinExistence type="predicted"/>
<evidence type="ECO:0000313" key="8">
    <source>
        <dbReference type="Proteomes" id="UP001231370"/>
    </source>
</evidence>
<sequence>MEITVILKGLIIGFSIAAPVGPIGILCIRRTLSQGKIAGLVSGLGAATADGFYGCIAGFGLTFISNLLIEHQIGLRLIGGLFLCYLGLQTFRSSPSKEEAKIDGKTLWRAYVSTLFLTLTNPLTILSFAAIFAGLGAGNSYGQGLAFLLVLSVFSGSALWWCVLVTGMGLMKHKITPDRLRWINRISGIILSGFGLVALWSIIFRLGG</sequence>
<evidence type="ECO:0000256" key="2">
    <source>
        <dbReference type="ARBA" id="ARBA00022475"/>
    </source>
</evidence>
<evidence type="ECO:0000256" key="1">
    <source>
        <dbReference type="ARBA" id="ARBA00004651"/>
    </source>
</evidence>
<feature type="transmembrane region" description="Helical" evidence="6">
    <location>
        <begin position="40"/>
        <end position="61"/>
    </location>
</feature>
<accession>A0ABT7BPH1</accession>
<comment type="caution">
    <text evidence="7">The sequence shown here is derived from an EMBL/GenBank/DDBJ whole genome shotgun (WGS) entry which is preliminary data.</text>
</comment>
<keyword evidence="2" id="KW-1003">Cell membrane</keyword>
<dbReference type="RefSeq" id="WP_283764395.1">
    <property type="nucleotide sequence ID" value="NZ_JAQPOK010000150.1"/>
</dbReference>
<dbReference type="EMBL" id="JAQPOK010000150">
    <property type="protein sequence ID" value="MDJ1181095.1"/>
    <property type="molecule type" value="Genomic_DNA"/>
</dbReference>
<feature type="transmembrane region" description="Helical" evidence="6">
    <location>
        <begin position="145"/>
        <end position="170"/>
    </location>
</feature>
<feature type="transmembrane region" description="Helical" evidence="6">
    <location>
        <begin position="111"/>
        <end position="133"/>
    </location>
</feature>
<protein>
    <submittedName>
        <fullName evidence="7">LysE family translocator</fullName>
    </submittedName>
</protein>
<reference evidence="7 8" key="1">
    <citation type="submission" date="2023-01" db="EMBL/GenBank/DDBJ databases">
        <title>Novel diversity within Roseofilum (Cyanobacteria; Desertifilaceae) from marine benthic mats with descriptions of four novel species.</title>
        <authorList>
            <person name="Wang Y."/>
            <person name="Berthold D.E."/>
            <person name="Hu J."/>
            <person name="Lefler F.W."/>
            <person name="Laughinghouse H.D. IV."/>
        </authorList>
    </citation>
    <scope>NUCLEOTIDE SEQUENCE [LARGE SCALE GENOMIC DNA]</scope>
    <source>
        <strain evidence="7 8">BLCC-M91</strain>
    </source>
</reference>
<dbReference type="PANTHER" id="PTHR30086">
    <property type="entry name" value="ARGININE EXPORTER PROTEIN ARGO"/>
    <property type="match status" value="1"/>
</dbReference>
<evidence type="ECO:0000256" key="4">
    <source>
        <dbReference type="ARBA" id="ARBA00022989"/>
    </source>
</evidence>
<keyword evidence="3 6" id="KW-0812">Transmembrane</keyword>
<keyword evidence="8" id="KW-1185">Reference proteome</keyword>
<keyword evidence="4 6" id="KW-1133">Transmembrane helix</keyword>
<dbReference type="InterPro" id="IPR001123">
    <property type="entry name" value="LeuE-type"/>
</dbReference>
<dbReference type="PANTHER" id="PTHR30086:SF20">
    <property type="entry name" value="ARGININE EXPORTER PROTEIN ARGO-RELATED"/>
    <property type="match status" value="1"/>
</dbReference>
<feature type="transmembrane region" description="Helical" evidence="6">
    <location>
        <begin position="6"/>
        <end position="28"/>
    </location>
</feature>
<gene>
    <name evidence="7" type="ORF">PJF56_19730</name>
</gene>
<evidence type="ECO:0000256" key="3">
    <source>
        <dbReference type="ARBA" id="ARBA00022692"/>
    </source>
</evidence>
<keyword evidence="5 6" id="KW-0472">Membrane</keyword>
<evidence type="ECO:0000256" key="6">
    <source>
        <dbReference type="SAM" id="Phobius"/>
    </source>
</evidence>
<organism evidence="7 8">
    <name type="scientific">Roseofilum halophilum BLCC-M91</name>
    <dbReference type="NCBI Taxonomy" id="3022259"/>
    <lineage>
        <taxon>Bacteria</taxon>
        <taxon>Bacillati</taxon>
        <taxon>Cyanobacteriota</taxon>
        <taxon>Cyanophyceae</taxon>
        <taxon>Desertifilales</taxon>
        <taxon>Desertifilaceae</taxon>
        <taxon>Roseofilum</taxon>
        <taxon>Roseofilum halophilum</taxon>
    </lineage>
</organism>
<evidence type="ECO:0000313" key="7">
    <source>
        <dbReference type="EMBL" id="MDJ1181095.1"/>
    </source>
</evidence>